<proteinExistence type="predicted"/>
<accession>A0ABQ3IT32</accession>
<keyword evidence="4" id="KW-1185">Reference proteome</keyword>
<feature type="domain" description="Rad50/SbcC-type AAA" evidence="2">
    <location>
        <begin position="5"/>
        <end position="236"/>
    </location>
</feature>
<dbReference type="Pfam" id="PF13476">
    <property type="entry name" value="AAA_23"/>
    <property type="match status" value="1"/>
</dbReference>
<keyword evidence="1" id="KW-0175">Coiled coil</keyword>
<evidence type="ECO:0000313" key="4">
    <source>
        <dbReference type="Proteomes" id="UP000626370"/>
    </source>
</evidence>
<dbReference type="RefSeq" id="WP_189378186.1">
    <property type="nucleotide sequence ID" value="NZ_BNAH01000007.1"/>
</dbReference>
<evidence type="ECO:0000259" key="2">
    <source>
        <dbReference type="Pfam" id="PF13476"/>
    </source>
</evidence>
<dbReference type="PANTHER" id="PTHR32114:SF2">
    <property type="entry name" value="ABC TRANSPORTER ABCH.3"/>
    <property type="match status" value="1"/>
</dbReference>
<dbReference type="SUPFAM" id="SSF52540">
    <property type="entry name" value="P-loop containing nucleoside triphosphate hydrolases"/>
    <property type="match status" value="1"/>
</dbReference>
<feature type="coiled-coil region" evidence="1">
    <location>
        <begin position="624"/>
        <end position="679"/>
    </location>
</feature>
<feature type="coiled-coil region" evidence="1">
    <location>
        <begin position="981"/>
        <end position="1042"/>
    </location>
</feature>
<evidence type="ECO:0000256" key="1">
    <source>
        <dbReference type="SAM" id="Coils"/>
    </source>
</evidence>
<comment type="caution">
    <text evidence="3">The sequence shown here is derived from an EMBL/GenBank/DDBJ whole genome shotgun (WGS) entry which is preliminary data.</text>
</comment>
<reference evidence="4" key="1">
    <citation type="journal article" date="2019" name="Int. J. Syst. Evol. Microbiol.">
        <title>The Global Catalogue of Microorganisms (GCM) 10K type strain sequencing project: providing services to taxonomists for standard genome sequencing and annotation.</title>
        <authorList>
            <consortium name="The Broad Institute Genomics Platform"/>
            <consortium name="The Broad Institute Genome Sequencing Center for Infectious Disease"/>
            <person name="Wu L."/>
            <person name="Ma J."/>
        </authorList>
    </citation>
    <scope>NUCLEOTIDE SEQUENCE [LARGE SCALE GENOMIC DNA]</scope>
    <source>
        <strain evidence="4">CGMCC 1.15922</strain>
    </source>
</reference>
<protein>
    <recommendedName>
        <fullName evidence="2">Rad50/SbcC-type AAA domain-containing protein</fullName>
    </recommendedName>
</protein>
<dbReference type="PANTHER" id="PTHR32114">
    <property type="entry name" value="ABC TRANSPORTER ABCH.3"/>
    <property type="match status" value="1"/>
</dbReference>
<dbReference type="Proteomes" id="UP000626370">
    <property type="component" value="Unassembled WGS sequence"/>
</dbReference>
<gene>
    <name evidence="3" type="ORF">GCM10011501_20590</name>
</gene>
<evidence type="ECO:0000313" key="3">
    <source>
        <dbReference type="EMBL" id="GHE91035.1"/>
    </source>
</evidence>
<feature type="coiled-coil region" evidence="1">
    <location>
        <begin position="824"/>
        <end position="927"/>
    </location>
</feature>
<dbReference type="InterPro" id="IPR038729">
    <property type="entry name" value="Rad50/SbcC_AAA"/>
</dbReference>
<name>A0ABQ3IT32_9GAMM</name>
<dbReference type="Pfam" id="PF13558">
    <property type="entry name" value="SbcC_Walker_B"/>
    <property type="match status" value="1"/>
</dbReference>
<organism evidence="3 4">
    <name type="scientific">Thalassotalea profundi</name>
    <dbReference type="NCBI Taxonomy" id="2036687"/>
    <lineage>
        <taxon>Bacteria</taxon>
        <taxon>Pseudomonadati</taxon>
        <taxon>Pseudomonadota</taxon>
        <taxon>Gammaproteobacteria</taxon>
        <taxon>Alteromonadales</taxon>
        <taxon>Colwelliaceae</taxon>
        <taxon>Thalassotalea</taxon>
    </lineage>
</organism>
<sequence length="1244" mass="142533">MKILSLRFENINSLKGEWKIDFTQSPFDSSGLFAITGPTGAGKTTILDAICLALYHQTPRLTVSDKQNQLMTRHTASCLAEVEFYVKGQGYRAFWSQRRAKGSLQGNLQKPVAELATIEGKVLATKVSQVRSEVAKITGLDFSRFTKSMMLSQGQFAAFLNAPANERAELLEELTGTEIYGTISQQVFQNYKSANEALNLLRAQSQGVKLLEETERVELTNELSSISDEEKDLLKKQQLWQQALTWKINSNENQQQLDSANHRLHLIEQKETESKLDFDLLERSKPAEKIRRSYEIYQEKRLQRQKRLSEQELLINACNQDKKTADELTHTLAVFDQNIKQQEQINTDIENIIIEQVIPLDGKINDLHKQLALLKDKQTKQIEVKEVLDNCIKNKSDTHKRLEDKLAYQKTYLQQNSFVSLLPEKLPLWQNQYQYLFKQHNEIQQLEQNTIQFKQKETTLINDLAHKQHTHAKLIAEYEKNTEQVSDLTDSKARLLREYNLENEQALSNQLNEMQGQYSVQVQLLEISRRYSQIHGEVIQLTEKITKQEQQIAIVDIDVAKLRTQYREAQQQRDDVALIIEQQKLILSLVEHRKELKPEHACPLCGSLEHPAITEYEQLGEQDQSEHQQRLSQLNNSLSDLELQGKSASTLLTKLTTELAQWQQQSKDKQQELEQLVGKWQVQQANLTIDVDILQLTEIETNFAQNQCIFDKLQTLYQDLQKINAEILQVQNILNENDKNVSGSQNSIKEIETLLQVNKQNCDSIAEQQETLHANIKEQLRLLSSEVGLVLTTESNIFQDESTLVSQEVFEQWHQENKQRVSAYQEILREQEQHKTELTAIEQQLAVDQSQQNQYQLELTEILTQLDLLALELKSAEQQRYNIFGHQDVSQVRKNIINEEKTAIAEREILEKNYQQAIQKVQHHQGQLTSIDQQLALLIPELEDTENTWNEALTNSGFLTESDFLKALLPVEQQESIKFRVEELARDKDRTLSLIEQYTQQSNKLELQQKQLKNSGVVDFDIDKLKLALNDITEKLKQCQIKQGRLSQTLSYDEKQKEQQKSLISKISEQQVIVDDLAHLSGLIGSADGAKFRKFAQGLTLSHLVYLANKHLERLYGRYQLQSQLSDALTLEVLDTWQADVVRETKTLSGGESFLVSLALALALSDLVSAKTSIDSLFLDEGFGTLDNDTLEVALDALDNLNATGKMIGVISHVDTLKDRIAVQIKVKKCSGLGVSELEACYKV</sequence>
<dbReference type="Gene3D" id="3.40.50.300">
    <property type="entry name" value="P-loop containing nucleotide triphosphate hydrolases"/>
    <property type="match status" value="2"/>
</dbReference>
<dbReference type="EMBL" id="BNAH01000007">
    <property type="protein sequence ID" value="GHE91035.1"/>
    <property type="molecule type" value="Genomic_DNA"/>
</dbReference>
<dbReference type="InterPro" id="IPR027417">
    <property type="entry name" value="P-loop_NTPase"/>
</dbReference>